<keyword evidence="12" id="KW-1185">Reference proteome</keyword>
<dbReference type="OrthoDB" id="4408652at2"/>
<feature type="transmembrane region" description="Helical" evidence="10">
    <location>
        <begin position="70"/>
        <end position="90"/>
    </location>
</feature>
<keyword evidence="10" id="KW-0813">Transport</keyword>
<comment type="activity regulation">
    <text evidence="10">Na(+) is not transported, but it plays an essential structural role and its presence is essential for fluoride channel function.</text>
</comment>
<evidence type="ECO:0000256" key="7">
    <source>
        <dbReference type="ARBA" id="ARBA00035120"/>
    </source>
</evidence>
<comment type="catalytic activity">
    <reaction evidence="8">
        <text>fluoride(in) = fluoride(out)</text>
        <dbReference type="Rhea" id="RHEA:76159"/>
        <dbReference type="ChEBI" id="CHEBI:17051"/>
    </reaction>
    <physiologicalReaction direction="left-to-right" evidence="8">
        <dbReference type="Rhea" id="RHEA:76160"/>
    </physiologicalReaction>
</comment>
<feature type="binding site" evidence="10">
    <location>
        <position position="80"/>
    </location>
    <ligand>
        <name>Na(+)</name>
        <dbReference type="ChEBI" id="CHEBI:29101"/>
        <note>structural</note>
    </ligand>
</feature>
<feature type="transmembrane region" description="Helical" evidence="10">
    <location>
        <begin position="35"/>
        <end position="58"/>
    </location>
</feature>
<proteinExistence type="inferred from homology"/>
<dbReference type="Pfam" id="PF02537">
    <property type="entry name" value="CRCB"/>
    <property type="match status" value="1"/>
</dbReference>
<evidence type="ECO:0000256" key="8">
    <source>
        <dbReference type="ARBA" id="ARBA00035585"/>
    </source>
</evidence>
<evidence type="ECO:0000256" key="6">
    <source>
        <dbReference type="ARBA" id="ARBA00023303"/>
    </source>
</evidence>
<dbReference type="PANTHER" id="PTHR28259">
    <property type="entry name" value="FLUORIDE EXPORT PROTEIN 1-RELATED"/>
    <property type="match status" value="1"/>
</dbReference>
<organism evidence="11 12">
    <name type="scientific">Luteimicrobium subarcticum</name>
    <dbReference type="NCBI Taxonomy" id="620910"/>
    <lineage>
        <taxon>Bacteria</taxon>
        <taxon>Bacillati</taxon>
        <taxon>Actinomycetota</taxon>
        <taxon>Actinomycetes</taxon>
        <taxon>Micrococcales</taxon>
        <taxon>Luteimicrobium</taxon>
    </lineage>
</organism>
<evidence type="ECO:0000256" key="1">
    <source>
        <dbReference type="ARBA" id="ARBA00004651"/>
    </source>
</evidence>
<dbReference type="RefSeq" id="WP_100351163.1">
    <property type="nucleotide sequence ID" value="NZ_PGTZ01000013.1"/>
</dbReference>
<sequence>MSTTRSALLVGAGGAVGTLLRASLGEIAPDRAGSWPWTTFTINVVGAFVLGLLLQALLRRGPDTGARRTVRLLCGTGVLGGFTTYSTFLVQDVDLLRDGSAALGLAYLAVSVVLGLVAAGAGAALANRLPVAPAADSGTDGGTDG</sequence>
<keyword evidence="10" id="KW-0915">Sodium</keyword>
<gene>
    <name evidence="10" type="primary">fluC</name>
    <name evidence="10" type="synonym">crcB</name>
    <name evidence="11" type="ORF">CLV34_3059</name>
</gene>
<reference evidence="11 12" key="1">
    <citation type="submission" date="2017-11" db="EMBL/GenBank/DDBJ databases">
        <title>Genomic Encyclopedia of Archaeal and Bacterial Type Strains, Phase II (KMG-II): From Individual Species to Whole Genera.</title>
        <authorList>
            <person name="Goeker M."/>
        </authorList>
    </citation>
    <scope>NUCLEOTIDE SEQUENCE [LARGE SCALE GENOMIC DNA]</scope>
    <source>
        <strain evidence="11 12">DSM 22413</strain>
    </source>
</reference>
<dbReference type="GO" id="GO:0046872">
    <property type="term" value="F:metal ion binding"/>
    <property type="evidence" value="ECO:0007669"/>
    <property type="project" value="UniProtKB-KW"/>
</dbReference>
<feature type="binding site" evidence="10">
    <location>
        <position position="83"/>
    </location>
    <ligand>
        <name>Na(+)</name>
        <dbReference type="ChEBI" id="CHEBI:29101"/>
        <note>structural</note>
    </ligand>
</feature>
<evidence type="ECO:0000256" key="10">
    <source>
        <dbReference type="HAMAP-Rule" id="MF_00454"/>
    </source>
</evidence>
<comment type="subcellular location">
    <subcellularLocation>
        <location evidence="1 10">Cell membrane</location>
        <topology evidence="1 10">Multi-pass membrane protein</topology>
    </subcellularLocation>
</comment>
<evidence type="ECO:0000313" key="11">
    <source>
        <dbReference type="EMBL" id="PJI84814.1"/>
    </source>
</evidence>
<keyword evidence="5 10" id="KW-0472">Membrane</keyword>
<dbReference type="InterPro" id="IPR003691">
    <property type="entry name" value="FluC"/>
</dbReference>
<evidence type="ECO:0000256" key="5">
    <source>
        <dbReference type="ARBA" id="ARBA00023136"/>
    </source>
</evidence>
<comment type="caution">
    <text evidence="11">The sequence shown here is derived from an EMBL/GenBank/DDBJ whole genome shotgun (WGS) entry which is preliminary data.</text>
</comment>
<keyword evidence="4 10" id="KW-1133">Transmembrane helix</keyword>
<evidence type="ECO:0000256" key="4">
    <source>
        <dbReference type="ARBA" id="ARBA00022989"/>
    </source>
</evidence>
<protein>
    <recommendedName>
        <fullName evidence="10">Fluoride-specific ion channel FluC</fullName>
    </recommendedName>
</protein>
<keyword evidence="6 10" id="KW-0407">Ion channel</keyword>
<evidence type="ECO:0000256" key="2">
    <source>
        <dbReference type="ARBA" id="ARBA00022475"/>
    </source>
</evidence>
<dbReference type="AlphaFoldDB" id="A0A2M8W1L4"/>
<dbReference type="EMBL" id="PGTZ01000013">
    <property type="protein sequence ID" value="PJI84814.1"/>
    <property type="molecule type" value="Genomic_DNA"/>
</dbReference>
<evidence type="ECO:0000313" key="12">
    <source>
        <dbReference type="Proteomes" id="UP000231586"/>
    </source>
</evidence>
<dbReference type="HAMAP" id="MF_00454">
    <property type="entry name" value="FluC"/>
    <property type="match status" value="1"/>
</dbReference>
<dbReference type="Proteomes" id="UP000231586">
    <property type="component" value="Unassembled WGS sequence"/>
</dbReference>
<dbReference type="GO" id="GO:0140114">
    <property type="term" value="P:cellular detoxification of fluoride"/>
    <property type="evidence" value="ECO:0007669"/>
    <property type="project" value="UniProtKB-UniRule"/>
</dbReference>
<name>A0A2M8W1L4_9MICO</name>
<keyword evidence="10" id="KW-0479">Metal-binding</keyword>
<keyword evidence="3 10" id="KW-0812">Transmembrane</keyword>
<evidence type="ECO:0000256" key="3">
    <source>
        <dbReference type="ARBA" id="ARBA00022692"/>
    </source>
</evidence>
<feature type="transmembrane region" description="Helical" evidence="10">
    <location>
        <begin position="102"/>
        <end position="126"/>
    </location>
</feature>
<dbReference type="GO" id="GO:0062054">
    <property type="term" value="F:fluoride channel activity"/>
    <property type="evidence" value="ECO:0007669"/>
    <property type="project" value="UniProtKB-UniRule"/>
</dbReference>
<keyword evidence="10" id="KW-0406">Ion transport</keyword>
<keyword evidence="2 10" id="KW-1003">Cell membrane</keyword>
<accession>A0A2M8W1L4</accession>
<dbReference type="PANTHER" id="PTHR28259:SF1">
    <property type="entry name" value="FLUORIDE EXPORT PROTEIN 1-RELATED"/>
    <property type="match status" value="1"/>
</dbReference>
<evidence type="ECO:0000256" key="9">
    <source>
        <dbReference type="ARBA" id="ARBA00049940"/>
    </source>
</evidence>
<comment type="similarity">
    <text evidence="7 10">Belongs to the fluoride channel Fluc/FEX (TC 1.A.43) family.</text>
</comment>
<comment type="function">
    <text evidence="9 10">Fluoride-specific ion channel. Important for reducing fluoride concentration in the cell, thus reducing its toxicity.</text>
</comment>
<dbReference type="GO" id="GO:0005886">
    <property type="term" value="C:plasma membrane"/>
    <property type="evidence" value="ECO:0007669"/>
    <property type="project" value="UniProtKB-SubCell"/>
</dbReference>